<evidence type="ECO:0000259" key="13">
    <source>
        <dbReference type="PROSITE" id="PS50972"/>
    </source>
</evidence>
<protein>
    <recommendedName>
        <fullName evidence="6 12">Dihydropteroate synthase</fullName>
        <shortName evidence="12">DHPS</shortName>
        <ecNumber evidence="5 12">2.5.1.15</ecNumber>
    </recommendedName>
    <alternativeName>
        <fullName evidence="11 12">Dihydropteroate pyrophosphorylase</fullName>
    </alternativeName>
</protein>
<dbReference type="GO" id="GO:0004156">
    <property type="term" value="F:dihydropteroate synthase activity"/>
    <property type="evidence" value="ECO:0007669"/>
    <property type="project" value="UniProtKB-EC"/>
</dbReference>
<evidence type="ECO:0000256" key="12">
    <source>
        <dbReference type="RuleBase" id="RU361205"/>
    </source>
</evidence>
<accession>A0ABU3Z9Q5</accession>
<dbReference type="PROSITE" id="PS50972">
    <property type="entry name" value="PTERIN_BINDING"/>
    <property type="match status" value="1"/>
</dbReference>
<comment type="function">
    <text evidence="12">Catalyzes the condensation of para-aminobenzoate (pABA) with 6-hydroxymethyl-7,8-dihydropterin diphosphate (DHPt-PP) to form 7,8-dihydropteroate (H2Pte), the immediate precursor of folate derivatives.</text>
</comment>
<evidence type="ECO:0000313" key="15">
    <source>
        <dbReference type="Proteomes" id="UP001272515"/>
    </source>
</evidence>
<evidence type="ECO:0000256" key="1">
    <source>
        <dbReference type="ARBA" id="ARBA00000012"/>
    </source>
</evidence>
<comment type="pathway">
    <text evidence="3 12">Cofactor biosynthesis; tetrahydrofolate biosynthesis; 7,8-dihydrofolate from 2-amino-4-hydroxy-6-hydroxymethyl-7,8-dihydropteridine diphosphate and 4-aminobenzoate: step 1/2.</text>
</comment>
<dbReference type="PANTHER" id="PTHR20941:SF1">
    <property type="entry name" value="FOLIC ACID SYNTHESIS PROTEIN FOL1"/>
    <property type="match status" value="1"/>
</dbReference>
<dbReference type="Proteomes" id="UP001272515">
    <property type="component" value="Unassembled WGS sequence"/>
</dbReference>
<dbReference type="EC" id="2.5.1.15" evidence="5 12"/>
<keyword evidence="9 12" id="KW-0460">Magnesium</keyword>
<evidence type="ECO:0000256" key="7">
    <source>
        <dbReference type="ARBA" id="ARBA00022679"/>
    </source>
</evidence>
<dbReference type="EMBL" id="JAWJZB010000008">
    <property type="protein sequence ID" value="MDV5088649.1"/>
    <property type="molecule type" value="Genomic_DNA"/>
</dbReference>
<evidence type="ECO:0000256" key="10">
    <source>
        <dbReference type="ARBA" id="ARBA00022909"/>
    </source>
</evidence>
<evidence type="ECO:0000256" key="6">
    <source>
        <dbReference type="ARBA" id="ARBA00016919"/>
    </source>
</evidence>
<evidence type="ECO:0000256" key="9">
    <source>
        <dbReference type="ARBA" id="ARBA00022842"/>
    </source>
</evidence>
<proteinExistence type="inferred from homology"/>
<reference evidence="14 15" key="1">
    <citation type="submission" date="2023-10" db="EMBL/GenBank/DDBJ databases">
        <title>Veillonella sp. nov., isolated from a pig farm feces dump.</title>
        <authorList>
            <person name="Chang Y.-H."/>
        </authorList>
    </citation>
    <scope>NUCLEOTIDE SEQUENCE [LARGE SCALE GENOMIC DNA]</scope>
    <source>
        <strain evidence="14 15">YH-vei2233</strain>
    </source>
</reference>
<feature type="domain" description="Pterin-binding" evidence="13">
    <location>
        <begin position="21"/>
        <end position="271"/>
    </location>
</feature>
<dbReference type="SUPFAM" id="SSF51717">
    <property type="entry name" value="Dihydropteroate synthetase-like"/>
    <property type="match status" value="1"/>
</dbReference>
<dbReference type="PANTHER" id="PTHR20941">
    <property type="entry name" value="FOLATE SYNTHESIS PROTEINS"/>
    <property type="match status" value="1"/>
</dbReference>
<dbReference type="PROSITE" id="PS00792">
    <property type="entry name" value="DHPS_1"/>
    <property type="match status" value="1"/>
</dbReference>
<organism evidence="14 15">
    <name type="scientific">Veillonella absiana</name>
    <dbReference type="NCBI Taxonomy" id="3079305"/>
    <lineage>
        <taxon>Bacteria</taxon>
        <taxon>Bacillati</taxon>
        <taxon>Bacillota</taxon>
        <taxon>Negativicutes</taxon>
        <taxon>Veillonellales</taxon>
        <taxon>Veillonellaceae</taxon>
        <taxon>Veillonella</taxon>
    </lineage>
</organism>
<evidence type="ECO:0000313" key="14">
    <source>
        <dbReference type="EMBL" id="MDV5088649.1"/>
    </source>
</evidence>
<keyword evidence="10 12" id="KW-0289">Folate biosynthesis</keyword>
<dbReference type="RefSeq" id="WP_317330102.1">
    <property type="nucleotide sequence ID" value="NZ_JAWJZA010000007.1"/>
</dbReference>
<evidence type="ECO:0000256" key="2">
    <source>
        <dbReference type="ARBA" id="ARBA00001946"/>
    </source>
</evidence>
<gene>
    <name evidence="14" type="primary">folP</name>
    <name evidence="14" type="ORF">RVY80_07330</name>
</gene>
<evidence type="ECO:0000256" key="8">
    <source>
        <dbReference type="ARBA" id="ARBA00022723"/>
    </source>
</evidence>
<evidence type="ECO:0000256" key="5">
    <source>
        <dbReference type="ARBA" id="ARBA00012458"/>
    </source>
</evidence>
<keyword evidence="8 12" id="KW-0479">Metal-binding</keyword>
<dbReference type="InterPro" id="IPR000489">
    <property type="entry name" value="Pterin-binding_dom"/>
</dbReference>
<comment type="similarity">
    <text evidence="4 12">Belongs to the DHPS family.</text>
</comment>
<name>A0ABU3Z9Q5_9FIRM</name>
<evidence type="ECO:0000256" key="4">
    <source>
        <dbReference type="ARBA" id="ARBA00009503"/>
    </source>
</evidence>
<sequence>MFKRRHYKWNDGKELQLHDGTLIMGILNGTPDSFSDGGLYNSVDAAVQHVKDMIVDGADLIDLGVESTSTYRPGFTPLTAEEEIERLESLLEPVLGASTVPVSIDTYHAKTADYAFSKGVHILNDIWGLHYDRDMADVAAKHRVPVIIMHNSNDTDYGDIIEDMKAFFFTAVDKALKAGIMPQNIWLDPGIGFGKTEAQNIEVMQRLGEITAHEFPVLLAPSRKRFIGAMLGNVPPEERDEGTVATCITGVFQGVDMVRVHNVKMHKRALAVADGLLRGE</sequence>
<comment type="cofactor">
    <cofactor evidence="2 12">
        <name>Mg(2+)</name>
        <dbReference type="ChEBI" id="CHEBI:18420"/>
    </cofactor>
</comment>
<dbReference type="NCBIfam" id="TIGR01496">
    <property type="entry name" value="DHPS"/>
    <property type="match status" value="1"/>
</dbReference>
<dbReference type="Gene3D" id="3.20.20.20">
    <property type="entry name" value="Dihydropteroate synthase-like"/>
    <property type="match status" value="1"/>
</dbReference>
<dbReference type="InterPro" id="IPR006390">
    <property type="entry name" value="DHP_synth_dom"/>
</dbReference>
<keyword evidence="15" id="KW-1185">Reference proteome</keyword>
<dbReference type="InterPro" id="IPR045031">
    <property type="entry name" value="DHP_synth-like"/>
</dbReference>
<keyword evidence="7 12" id="KW-0808">Transferase</keyword>
<comment type="catalytic activity">
    <reaction evidence="1">
        <text>(7,8-dihydropterin-6-yl)methyl diphosphate + 4-aminobenzoate = 7,8-dihydropteroate + diphosphate</text>
        <dbReference type="Rhea" id="RHEA:19949"/>
        <dbReference type="ChEBI" id="CHEBI:17836"/>
        <dbReference type="ChEBI" id="CHEBI:17839"/>
        <dbReference type="ChEBI" id="CHEBI:33019"/>
        <dbReference type="ChEBI" id="CHEBI:72950"/>
        <dbReference type="EC" id="2.5.1.15"/>
    </reaction>
</comment>
<comment type="caution">
    <text evidence="14">The sequence shown here is derived from an EMBL/GenBank/DDBJ whole genome shotgun (WGS) entry which is preliminary data.</text>
</comment>
<dbReference type="CDD" id="cd00739">
    <property type="entry name" value="DHPS"/>
    <property type="match status" value="1"/>
</dbReference>
<dbReference type="Pfam" id="PF00809">
    <property type="entry name" value="Pterin_bind"/>
    <property type="match status" value="1"/>
</dbReference>
<evidence type="ECO:0000256" key="11">
    <source>
        <dbReference type="ARBA" id="ARBA00030193"/>
    </source>
</evidence>
<evidence type="ECO:0000256" key="3">
    <source>
        <dbReference type="ARBA" id="ARBA00004763"/>
    </source>
</evidence>
<dbReference type="InterPro" id="IPR011005">
    <property type="entry name" value="Dihydropteroate_synth-like_sf"/>
</dbReference>